<dbReference type="PANTHER" id="PTHR24320:SF227">
    <property type="entry name" value="RETINOL DEHYDROGENASE 11"/>
    <property type="match status" value="1"/>
</dbReference>
<dbReference type="GO" id="GO:0016491">
    <property type="term" value="F:oxidoreductase activity"/>
    <property type="evidence" value="ECO:0007669"/>
    <property type="project" value="UniProtKB-KW"/>
</dbReference>
<dbReference type="FunFam" id="3.40.50.720:FF:000594">
    <property type="entry name" value="Short-chain oxidoreductase"/>
    <property type="match status" value="1"/>
</dbReference>
<evidence type="ECO:0000313" key="5">
    <source>
        <dbReference type="Proteomes" id="UP000249467"/>
    </source>
</evidence>
<comment type="caution">
    <text evidence="4">The sequence shown here is derived from an EMBL/GenBank/DDBJ whole genome shotgun (WGS) entry which is preliminary data.</text>
</comment>
<dbReference type="CDD" id="cd05327">
    <property type="entry name" value="retinol-DH_like_SDR_c_like"/>
    <property type="match status" value="1"/>
</dbReference>
<dbReference type="SUPFAM" id="SSF51735">
    <property type="entry name" value="NAD(P)-binding Rossmann-fold domains"/>
    <property type="match status" value="1"/>
</dbReference>
<evidence type="ECO:0000256" key="1">
    <source>
        <dbReference type="ARBA" id="ARBA00006484"/>
    </source>
</evidence>
<dbReference type="PANTHER" id="PTHR24320">
    <property type="entry name" value="RETINOL DEHYDROGENASE"/>
    <property type="match status" value="1"/>
</dbReference>
<dbReference type="AlphaFoldDB" id="A0A2W4W006"/>
<comment type="similarity">
    <text evidence="1">Belongs to the short-chain dehydrogenases/reductases (SDR) family.</text>
</comment>
<dbReference type="Pfam" id="PF00106">
    <property type="entry name" value="adh_short"/>
    <property type="match status" value="1"/>
</dbReference>
<dbReference type="Gene3D" id="3.40.50.720">
    <property type="entry name" value="NAD(P)-binding Rossmann-like Domain"/>
    <property type="match status" value="1"/>
</dbReference>
<accession>A0A2W4W006</accession>
<dbReference type="PRINTS" id="PR00081">
    <property type="entry name" value="GDHRDH"/>
</dbReference>
<reference evidence="4 5" key="2">
    <citation type="submission" date="2018-06" db="EMBL/GenBank/DDBJ databases">
        <title>Metagenomic assembly of (sub)arctic Cyanobacteria and their associated microbiome from non-axenic cultures.</title>
        <authorList>
            <person name="Baurain D."/>
        </authorList>
    </citation>
    <scope>NUCLEOTIDE SEQUENCE [LARGE SCALE GENOMIC DNA]</scope>
    <source>
        <strain evidence="4">ULC066bin1</strain>
    </source>
</reference>
<evidence type="ECO:0000313" key="4">
    <source>
        <dbReference type="EMBL" id="PZO37922.1"/>
    </source>
</evidence>
<reference evidence="4 5" key="1">
    <citation type="submission" date="2018-04" db="EMBL/GenBank/DDBJ databases">
        <authorList>
            <person name="Go L.Y."/>
            <person name="Mitchell J.A."/>
        </authorList>
    </citation>
    <scope>NUCLEOTIDE SEQUENCE [LARGE SCALE GENOMIC DNA]</scope>
    <source>
        <strain evidence="4">ULC066bin1</strain>
    </source>
</reference>
<gene>
    <name evidence="4" type="ORF">DCF19_17835</name>
</gene>
<organism evidence="4 5">
    <name type="scientific">Pseudanabaena frigida</name>
    <dbReference type="NCBI Taxonomy" id="945775"/>
    <lineage>
        <taxon>Bacteria</taxon>
        <taxon>Bacillati</taxon>
        <taxon>Cyanobacteriota</taxon>
        <taxon>Cyanophyceae</taxon>
        <taxon>Pseudanabaenales</taxon>
        <taxon>Pseudanabaenaceae</taxon>
        <taxon>Pseudanabaena</taxon>
    </lineage>
</organism>
<sequence>MTQIKTPFGRHSTAAEVVTGIDLFGKRAIVTGGSSGIGIETSRALALAGAEVTLAVRNVDAGKQTATNITATTGNRNIHVAPLDLTDRASISTFVAAWDKPLHILVNNAGVMALPEQHTPEGWEMQFATNYLGHFALALGLHDALKTDGAARIVSVSSSGHMLSPVVFDDIHFAFRRYDPWLAYGQSKTANILFTVGVTKRWFRDGITANALMPGAIETNLQRYVGSIQTPAELRKTPQQGAATSVLLATSPLLDGIGGRYFEDCNEAAIVTKRAEDYSGVAPYAIDPDNADRLWEESLRLFCQ</sequence>
<dbReference type="Proteomes" id="UP000249467">
    <property type="component" value="Unassembled WGS sequence"/>
</dbReference>
<keyword evidence="2" id="KW-0560">Oxidoreductase</keyword>
<evidence type="ECO:0000256" key="3">
    <source>
        <dbReference type="ARBA" id="ARBA00071493"/>
    </source>
</evidence>
<dbReference type="EMBL" id="QBML01000027">
    <property type="protein sequence ID" value="PZO37922.1"/>
    <property type="molecule type" value="Genomic_DNA"/>
</dbReference>
<name>A0A2W4W006_9CYAN</name>
<proteinExistence type="inferred from homology"/>
<evidence type="ECO:0000256" key="2">
    <source>
        <dbReference type="ARBA" id="ARBA00023002"/>
    </source>
</evidence>
<protein>
    <recommendedName>
        <fullName evidence="3">Probable oxidoreductase</fullName>
    </recommendedName>
</protein>
<dbReference type="InterPro" id="IPR002347">
    <property type="entry name" value="SDR_fam"/>
</dbReference>
<dbReference type="InterPro" id="IPR036291">
    <property type="entry name" value="NAD(P)-bd_dom_sf"/>
</dbReference>